<dbReference type="Proteomes" id="UP001219518">
    <property type="component" value="Unassembled WGS sequence"/>
</dbReference>
<dbReference type="EMBL" id="JAHWGI010000702">
    <property type="protein sequence ID" value="KAK3917256.1"/>
    <property type="molecule type" value="Genomic_DNA"/>
</dbReference>
<reference evidence="2" key="1">
    <citation type="submission" date="2021-07" db="EMBL/GenBank/DDBJ databases">
        <authorList>
            <person name="Catto M.A."/>
            <person name="Jacobson A."/>
            <person name="Kennedy G."/>
            <person name="Labadie P."/>
            <person name="Hunt B.G."/>
            <person name="Srinivasan R."/>
        </authorList>
    </citation>
    <scope>NUCLEOTIDE SEQUENCE</scope>
    <source>
        <strain evidence="2">PL_HMW_Pooled</strain>
        <tissue evidence="2">Head</tissue>
    </source>
</reference>
<keyword evidence="3" id="KW-1185">Reference proteome</keyword>
<dbReference type="AlphaFoldDB" id="A0AAE1LEM6"/>
<feature type="region of interest" description="Disordered" evidence="1">
    <location>
        <begin position="102"/>
        <end position="121"/>
    </location>
</feature>
<feature type="compositionally biased region" description="Acidic residues" evidence="1">
    <location>
        <begin position="232"/>
        <end position="241"/>
    </location>
</feature>
<evidence type="ECO:0000256" key="1">
    <source>
        <dbReference type="SAM" id="MobiDB-lite"/>
    </source>
</evidence>
<feature type="compositionally biased region" description="Acidic residues" evidence="1">
    <location>
        <begin position="145"/>
        <end position="156"/>
    </location>
</feature>
<accession>A0AAE1LEM6</accession>
<evidence type="ECO:0000313" key="2">
    <source>
        <dbReference type="EMBL" id="KAK3917256.1"/>
    </source>
</evidence>
<protein>
    <submittedName>
        <fullName evidence="2">Endo-1,4-beta-xylanase B</fullName>
    </submittedName>
</protein>
<name>A0AAE1LEM6_9NEOP</name>
<comment type="caution">
    <text evidence="2">The sequence shown here is derived from an EMBL/GenBank/DDBJ whole genome shotgun (WGS) entry which is preliminary data.</text>
</comment>
<feature type="compositionally biased region" description="Polar residues" evidence="1">
    <location>
        <begin position="316"/>
        <end position="325"/>
    </location>
</feature>
<evidence type="ECO:0000313" key="3">
    <source>
        <dbReference type="Proteomes" id="UP001219518"/>
    </source>
</evidence>
<feature type="compositionally biased region" description="Acidic residues" evidence="1">
    <location>
        <begin position="204"/>
        <end position="216"/>
    </location>
</feature>
<reference evidence="2" key="2">
    <citation type="journal article" date="2023" name="BMC Genomics">
        <title>Pest status, molecular evolution, and epigenetic factors derived from the genome assembly of Frankliniella fusca, a thysanopteran phytovirus vector.</title>
        <authorList>
            <person name="Catto M.A."/>
            <person name="Labadie P.E."/>
            <person name="Jacobson A.L."/>
            <person name="Kennedy G.G."/>
            <person name="Srinivasan R."/>
            <person name="Hunt B.G."/>
        </authorList>
    </citation>
    <scope>NUCLEOTIDE SEQUENCE</scope>
    <source>
        <strain evidence="2">PL_HMW_Pooled</strain>
    </source>
</reference>
<feature type="region of interest" description="Disordered" evidence="1">
    <location>
        <begin position="131"/>
        <end position="414"/>
    </location>
</feature>
<proteinExistence type="predicted"/>
<gene>
    <name evidence="2" type="ORF">KUF71_026110</name>
</gene>
<organism evidence="2 3">
    <name type="scientific">Frankliniella fusca</name>
    <dbReference type="NCBI Taxonomy" id="407009"/>
    <lineage>
        <taxon>Eukaryota</taxon>
        <taxon>Metazoa</taxon>
        <taxon>Ecdysozoa</taxon>
        <taxon>Arthropoda</taxon>
        <taxon>Hexapoda</taxon>
        <taxon>Insecta</taxon>
        <taxon>Pterygota</taxon>
        <taxon>Neoptera</taxon>
        <taxon>Paraneoptera</taxon>
        <taxon>Thysanoptera</taxon>
        <taxon>Terebrantia</taxon>
        <taxon>Thripoidea</taxon>
        <taxon>Thripidae</taxon>
        <taxon>Frankliniella</taxon>
    </lineage>
</organism>
<sequence length="1057" mass="118528">MVRHRGGRLQDVGRGKQQGLKRKRHDSGSGVQPSKRIRKRRSAGSRDAGTASQQKERSRGSLLQYFPLKTERQASDVEPEPEPEPERRPSPMITYMCPISELPGIVPLSPNPGTSSYSASAVEERLRLIEASAKDKSYDSTPSESSEEEEDCDDILYDVLYKPSVSSEDSEDSENENVKPKSPKIAKEASVVIPDDHTAGDGSEVGDDSFSFDDVDVGSKSIEVPGSMEADKDLDDSEVEADLSSKPEPAKQSKTIQISGSRDTDSDDSEVGADSSSKPVLARKSKTIQISGSRDKDPDDSEVVADLSSKPEPAKQSKTIQISGSRDTDSDDSEVGADSSSKPVLARKSKTIQISGSRDKDPDDSEVGADSSSKLEPAKKSKTIQISGSRDTDSDDSEEESDTLPTAKPPSGSRSVFKCLHPHCLAKDTYHQRLERHYETVHVKGDVTESVRKALAKRLFKKYQQPWAKVRIFTRAETVKSCFGQFYMKREFKKSLREFMVLHGIAIEKEAKVARTGSRVSVPNKLPENLTDTEDEEDIETTNEAITKKELGLLEQPAPTHKLKIAFYNRKLQMAKGAVDPVNAAKTMTQMVGRVIAFVEKMTKEKVDHYDVLRNVAAHQEMIKRLKESDFKAAGKMNFKKAAETLCKYCGPQGKQGAGCLREEADFPTDEAFVNALPKIAKVWSDFEVSDIPLASRVEDIEEIDLSLYDEYFTNPERKTDIETKITELGRQARNEQHKFLKKGNRYDKEISVPYNFVARHLACILTYKCDRGGVAKTLTRNELLNATESEENNVRQMTFSVKNHKNKKAGALEVTLNFEEYEMFVWFNQLREELDKIDNKFKNPILFCGLDGQPITKIYQDIQKWAKEQGEKSRYSSRAMRRQVTTLSAEMHSPKTFRAVGRKQNHSLDVANKSYVLKTRQKAARESIAQENVKLNAILGKEALNNVNWFAFTPQNEVPTREEMEAIIINKTKKKDIPFYKLSDEWYTKILSAVKRDHAKLILMNLAENIVKGNKTLEECVQILNSASDKIGKSSRWKEHLQNAVNSIKSKDTTSA</sequence>
<feature type="region of interest" description="Disordered" evidence="1">
    <location>
        <begin position="1"/>
        <end position="96"/>
    </location>
</feature>
<feature type="compositionally biased region" description="Acidic residues" evidence="1">
    <location>
        <begin position="393"/>
        <end position="402"/>
    </location>
</feature>
<feature type="compositionally biased region" description="Polar residues" evidence="1">
    <location>
        <begin position="252"/>
        <end position="261"/>
    </location>
</feature>